<dbReference type="PROSITE" id="PS50011">
    <property type="entry name" value="PROTEIN_KINASE_DOM"/>
    <property type="match status" value="1"/>
</dbReference>
<name>A0A2G8KHG0_STIJA</name>
<dbReference type="InterPro" id="IPR011009">
    <property type="entry name" value="Kinase-like_dom_sf"/>
</dbReference>
<reference evidence="11 12" key="1">
    <citation type="journal article" date="2017" name="PLoS Biol.">
        <title>The sea cucumber genome provides insights into morphological evolution and visceral regeneration.</title>
        <authorList>
            <person name="Zhang X."/>
            <person name="Sun L."/>
            <person name="Yuan J."/>
            <person name="Sun Y."/>
            <person name="Gao Y."/>
            <person name="Zhang L."/>
            <person name="Li S."/>
            <person name="Dai H."/>
            <person name="Hamel J.F."/>
            <person name="Liu C."/>
            <person name="Yu Y."/>
            <person name="Liu S."/>
            <person name="Lin W."/>
            <person name="Guo K."/>
            <person name="Jin S."/>
            <person name="Xu P."/>
            <person name="Storey K.B."/>
            <person name="Huan P."/>
            <person name="Zhang T."/>
            <person name="Zhou Y."/>
            <person name="Zhang J."/>
            <person name="Lin C."/>
            <person name="Li X."/>
            <person name="Xing L."/>
            <person name="Huo D."/>
            <person name="Sun M."/>
            <person name="Wang L."/>
            <person name="Mercier A."/>
            <person name="Li F."/>
            <person name="Yang H."/>
            <person name="Xiang J."/>
        </authorList>
    </citation>
    <scope>NUCLEOTIDE SEQUENCE [LARGE SCALE GENOMIC DNA]</scope>
    <source>
        <strain evidence="11">Shaxun</strain>
        <tissue evidence="11">Muscle</tissue>
    </source>
</reference>
<dbReference type="InterPro" id="IPR001245">
    <property type="entry name" value="Ser-Thr/Tyr_kinase_cat_dom"/>
</dbReference>
<keyword evidence="7" id="KW-0727">SH2 domain</keyword>
<keyword evidence="3 8" id="KW-0418">Kinase</keyword>
<dbReference type="CDD" id="cd10361">
    <property type="entry name" value="SH2_Fps_family"/>
    <property type="match status" value="1"/>
</dbReference>
<feature type="domain" description="Protein kinase" evidence="10">
    <location>
        <begin position="132"/>
        <end position="377"/>
    </location>
</feature>
<comment type="caution">
    <text evidence="11">The sequence shown here is derived from an EMBL/GenBank/DDBJ whole genome shotgun (WGS) entry which is preliminary data.</text>
</comment>
<dbReference type="InterPro" id="IPR036860">
    <property type="entry name" value="SH2_dom_sf"/>
</dbReference>
<dbReference type="InterPro" id="IPR035849">
    <property type="entry name" value="Fes/Fps/Fer_SH2"/>
</dbReference>
<evidence type="ECO:0000256" key="1">
    <source>
        <dbReference type="ARBA" id="ARBA00022679"/>
    </source>
</evidence>
<sequence>MSFDKWNLPAELTLDQRSVLLQWSDFIVSSQAPMTVRFSYIFVVQSCCFNRMLLMLSNLQQRCLCLQPSNNKDVPLEDEAWYHGALPGQETEELLKQEGDFIVRFKSDASGQYVLSCRSADKQRHFPIVKQDDSMNRLEGGSFGSIQELVNHHMSTQTPVTKASNAMIRNPISKVKDEHDLRHEDILLDTKLGQSIPINTVCVRSNVEDISVTSKATFKNKPVAVKTCKATVDAATRRKFLSEAYILKNYNHPNIVKLIGVATDRHPIYIVMELVQEGDLLKLLRDDSKTLSVPERIKMSEDAASGMAYLESKSCTHRDLAARNCLVGTKNILKISDFGMSREEEEYQIHSNNMRQIPIKWTAPEAMNYGVKWVPVR</sequence>
<dbReference type="PROSITE" id="PS50001">
    <property type="entry name" value="SH2"/>
    <property type="match status" value="1"/>
</dbReference>
<evidence type="ECO:0000313" key="11">
    <source>
        <dbReference type="EMBL" id="PIK47437.1"/>
    </source>
</evidence>
<organism evidence="11 12">
    <name type="scientific">Stichopus japonicus</name>
    <name type="common">Sea cucumber</name>
    <dbReference type="NCBI Taxonomy" id="307972"/>
    <lineage>
        <taxon>Eukaryota</taxon>
        <taxon>Metazoa</taxon>
        <taxon>Echinodermata</taxon>
        <taxon>Eleutherozoa</taxon>
        <taxon>Echinozoa</taxon>
        <taxon>Holothuroidea</taxon>
        <taxon>Aspidochirotacea</taxon>
        <taxon>Aspidochirotida</taxon>
        <taxon>Stichopodidae</taxon>
        <taxon>Apostichopus</taxon>
    </lineage>
</organism>
<dbReference type="EC" id="2.7.10.2" evidence="8"/>
<dbReference type="InterPro" id="IPR050198">
    <property type="entry name" value="Non-receptor_tyrosine_kinases"/>
</dbReference>
<evidence type="ECO:0000313" key="12">
    <source>
        <dbReference type="Proteomes" id="UP000230750"/>
    </source>
</evidence>
<dbReference type="Gene3D" id="1.10.510.10">
    <property type="entry name" value="Transferase(Phosphotransferase) domain 1"/>
    <property type="match status" value="1"/>
</dbReference>
<dbReference type="PRINTS" id="PR00109">
    <property type="entry name" value="TYRKINASE"/>
</dbReference>
<dbReference type="InterPro" id="IPR008266">
    <property type="entry name" value="Tyr_kinase_AS"/>
</dbReference>
<comment type="catalytic activity">
    <reaction evidence="6 8">
        <text>L-tyrosyl-[protein] + ATP = O-phospho-L-tyrosyl-[protein] + ADP + H(+)</text>
        <dbReference type="Rhea" id="RHEA:10596"/>
        <dbReference type="Rhea" id="RHEA-COMP:10136"/>
        <dbReference type="Rhea" id="RHEA-COMP:20101"/>
        <dbReference type="ChEBI" id="CHEBI:15378"/>
        <dbReference type="ChEBI" id="CHEBI:30616"/>
        <dbReference type="ChEBI" id="CHEBI:46858"/>
        <dbReference type="ChEBI" id="CHEBI:61978"/>
        <dbReference type="ChEBI" id="CHEBI:456216"/>
        <dbReference type="EC" id="2.7.10.2"/>
    </reaction>
</comment>
<feature type="domain" description="SH2" evidence="9">
    <location>
        <begin position="81"/>
        <end position="172"/>
    </location>
</feature>
<dbReference type="InterPro" id="IPR000719">
    <property type="entry name" value="Prot_kinase_dom"/>
</dbReference>
<dbReference type="Gene3D" id="3.30.505.10">
    <property type="entry name" value="SH2 domain"/>
    <property type="match status" value="1"/>
</dbReference>
<dbReference type="InterPro" id="IPR020635">
    <property type="entry name" value="Tyr_kinase_cat_dom"/>
</dbReference>
<keyword evidence="5 8" id="KW-0829">Tyrosine-protein kinase</keyword>
<dbReference type="SUPFAM" id="SSF55550">
    <property type="entry name" value="SH2 domain"/>
    <property type="match status" value="1"/>
</dbReference>
<evidence type="ECO:0000256" key="7">
    <source>
        <dbReference type="PROSITE-ProRule" id="PRU00191"/>
    </source>
</evidence>
<dbReference type="EMBL" id="MRZV01000580">
    <property type="protein sequence ID" value="PIK47437.1"/>
    <property type="molecule type" value="Genomic_DNA"/>
</dbReference>
<dbReference type="AlphaFoldDB" id="A0A2G8KHG0"/>
<keyword evidence="12" id="KW-1185">Reference proteome</keyword>
<keyword evidence="1 8" id="KW-0808">Transferase</keyword>
<dbReference type="Proteomes" id="UP000230750">
    <property type="component" value="Unassembled WGS sequence"/>
</dbReference>
<dbReference type="SMART" id="SM00219">
    <property type="entry name" value="TyrKc"/>
    <property type="match status" value="1"/>
</dbReference>
<accession>A0A2G8KHG0</accession>
<dbReference type="PANTHER" id="PTHR24418">
    <property type="entry name" value="TYROSINE-PROTEIN KINASE"/>
    <property type="match status" value="1"/>
</dbReference>
<evidence type="ECO:0000259" key="10">
    <source>
        <dbReference type="PROSITE" id="PS50011"/>
    </source>
</evidence>
<dbReference type="SMART" id="SM00252">
    <property type="entry name" value="SH2"/>
    <property type="match status" value="1"/>
</dbReference>
<dbReference type="PRINTS" id="PR00401">
    <property type="entry name" value="SH2DOMAIN"/>
</dbReference>
<keyword evidence="4 8" id="KW-0067">ATP-binding</keyword>
<dbReference type="SUPFAM" id="SSF56112">
    <property type="entry name" value="Protein kinase-like (PK-like)"/>
    <property type="match status" value="1"/>
</dbReference>
<evidence type="ECO:0000256" key="8">
    <source>
        <dbReference type="RuleBase" id="RU362096"/>
    </source>
</evidence>
<evidence type="ECO:0000256" key="2">
    <source>
        <dbReference type="ARBA" id="ARBA00022741"/>
    </source>
</evidence>
<evidence type="ECO:0000259" key="9">
    <source>
        <dbReference type="PROSITE" id="PS50001"/>
    </source>
</evidence>
<evidence type="ECO:0000256" key="4">
    <source>
        <dbReference type="ARBA" id="ARBA00022840"/>
    </source>
</evidence>
<evidence type="ECO:0000256" key="6">
    <source>
        <dbReference type="ARBA" id="ARBA00051245"/>
    </source>
</evidence>
<dbReference type="PROSITE" id="PS00109">
    <property type="entry name" value="PROTEIN_KINASE_TYR"/>
    <property type="match status" value="1"/>
</dbReference>
<dbReference type="Pfam" id="PF07714">
    <property type="entry name" value="PK_Tyr_Ser-Thr"/>
    <property type="match status" value="1"/>
</dbReference>
<evidence type="ECO:0000256" key="5">
    <source>
        <dbReference type="ARBA" id="ARBA00023137"/>
    </source>
</evidence>
<dbReference type="GO" id="GO:0005524">
    <property type="term" value="F:ATP binding"/>
    <property type="evidence" value="ECO:0007669"/>
    <property type="project" value="UniProtKB-KW"/>
</dbReference>
<evidence type="ECO:0000256" key="3">
    <source>
        <dbReference type="ARBA" id="ARBA00022777"/>
    </source>
</evidence>
<keyword evidence="2 8" id="KW-0547">Nucleotide-binding</keyword>
<dbReference type="InterPro" id="IPR000980">
    <property type="entry name" value="SH2"/>
</dbReference>
<dbReference type="STRING" id="307972.A0A2G8KHG0"/>
<comment type="similarity">
    <text evidence="8">Belongs to the protein kinase superfamily. Tyr protein kinase family.</text>
</comment>
<protein>
    <recommendedName>
        <fullName evidence="8">Tyrosine-protein kinase</fullName>
        <ecNumber evidence="8">2.7.10.2</ecNumber>
    </recommendedName>
</protein>
<proteinExistence type="inferred from homology"/>
<dbReference type="OrthoDB" id="546826at2759"/>
<dbReference type="GO" id="GO:0004715">
    <property type="term" value="F:non-membrane spanning protein tyrosine kinase activity"/>
    <property type="evidence" value="ECO:0007669"/>
    <property type="project" value="UniProtKB-EC"/>
</dbReference>
<dbReference type="Pfam" id="PF00017">
    <property type="entry name" value="SH2"/>
    <property type="match status" value="1"/>
</dbReference>
<gene>
    <name evidence="11" type="ORF">BSL78_15688</name>
</gene>